<dbReference type="PANTHER" id="PTHR12128:SF72">
    <property type="entry name" value="DIHYDRODIPICOLINATE SYNTHASE"/>
    <property type="match status" value="1"/>
</dbReference>
<evidence type="ECO:0000256" key="4">
    <source>
        <dbReference type="PIRSR" id="PIRSR001365-2"/>
    </source>
</evidence>
<organism evidence="5 6">
    <name type="scientific">Anseongella ginsenosidimutans</name>
    <dbReference type="NCBI Taxonomy" id="496056"/>
    <lineage>
        <taxon>Bacteria</taxon>
        <taxon>Pseudomonadati</taxon>
        <taxon>Bacteroidota</taxon>
        <taxon>Sphingobacteriia</taxon>
        <taxon>Sphingobacteriales</taxon>
        <taxon>Sphingobacteriaceae</taxon>
        <taxon>Anseongella</taxon>
    </lineage>
</organism>
<dbReference type="Pfam" id="PF00701">
    <property type="entry name" value="DHDPS"/>
    <property type="match status" value="1"/>
</dbReference>
<evidence type="ECO:0000313" key="5">
    <source>
        <dbReference type="EMBL" id="TCS90056.1"/>
    </source>
</evidence>
<accession>A0A4R3KYE5</accession>
<dbReference type="InterPro" id="IPR013785">
    <property type="entry name" value="Aldolase_TIM"/>
</dbReference>
<evidence type="ECO:0000256" key="1">
    <source>
        <dbReference type="ARBA" id="ARBA00023239"/>
    </source>
</evidence>
<keyword evidence="1 2" id="KW-0456">Lyase</keyword>
<dbReference type="AlphaFoldDB" id="A0A4R3KYE5"/>
<dbReference type="Proteomes" id="UP000295807">
    <property type="component" value="Unassembled WGS sequence"/>
</dbReference>
<dbReference type="RefSeq" id="WP_132127521.1">
    <property type="nucleotide sequence ID" value="NZ_CP042432.1"/>
</dbReference>
<evidence type="ECO:0000256" key="3">
    <source>
        <dbReference type="PIRSR" id="PIRSR001365-1"/>
    </source>
</evidence>
<dbReference type="PIRSF" id="PIRSF001365">
    <property type="entry name" value="DHDPS"/>
    <property type="match status" value="1"/>
</dbReference>
<sequence>MMEFEWKGVFPALTTQFTENDELDFEMLALNIRAQLDAGVHGLVLGGSLGEASSLLQEEKEELLRFVMELVNGKVPVIMNIAEQTTRAAIEAARKAEKGGADGLMLLPPMRYYADSRETLAFFREVAQSTPLPLMIYNNPVDYKILVTLDMFGELARLSNIKAVKESTRDLTNITRMINRFGDRFRLFCGVDTLAMESLLLGADGWVAGLVDAYPRETVVLYELAKAGRLEEARKLNRWFMPLLELDIHPKLVQYIKLAGAVAGIGSEAVRPPRLPLEGEERERILGIVHQANEIRPVLPSDVPLNGNPLSKEA</sequence>
<dbReference type="PRINTS" id="PR00146">
    <property type="entry name" value="DHPICSNTHASE"/>
</dbReference>
<gene>
    <name evidence="5" type="ORF">EDD80_101254</name>
</gene>
<dbReference type="Gene3D" id="3.20.20.70">
    <property type="entry name" value="Aldolase class I"/>
    <property type="match status" value="1"/>
</dbReference>
<reference evidence="5 6" key="1">
    <citation type="submission" date="2019-03" db="EMBL/GenBank/DDBJ databases">
        <title>Genomic Encyclopedia of Type Strains, Phase IV (KMG-IV): sequencing the most valuable type-strain genomes for metagenomic binning, comparative biology and taxonomic classification.</title>
        <authorList>
            <person name="Goeker M."/>
        </authorList>
    </citation>
    <scope>NUCLEOTIDE SEQUENCE [LARGE SCALE GENOMIC DNA]</scope>
    <source>
        <strain evidence="5 6">DSM 21100</strain>
    </source>
</reference>
<dbReference type="PANTHER" id="PTHR12128">
    <property type="entry name" value="DIHYDRODIPICOLINATE SYNTHASE"/>
    <property type="match status" value="1"/>
</dbReference>
<name>A0A4R3KYE5_9SPHI</name>
<proteinExistence type="inferred from homology"/>
<dbReference type="EMBL" id="SMAD01000001">
    <property type="protein sequence ID" value="TCS90056.1"/>
    <property type="molecule type" value="Genomic_DNA"/>
</dbReference>
<dbReference type="CDD" id="cd00408">
    <property type="entry name" value="DHDPS-like"/>
    <property type="match status" value="1"/>
</dbReference>
<comment type="similarity">
    <text evidence="2">Belongs to the DapA family.</text>
</comment>
<comment type="caution">
    <text evidence="5">The sequence shown here is derived from an EMBL/GenBank/DDBJ whole genome shotgun (WGS) entry which is preliminary data.</text>
</comment>
<dbReference type="OrthoDB" id="9778880at2"/>
<dbReference type="GO" id="GO:0008840">
    <property type="term" value="F:4-hydroxy-tetrahydrodipicolinate synthase activity"/>
    <property type="evidence" value="ECO:0007669"/>
    <property type="project" value="TreeGrafter"/>
</dbReference>
<feature type="active site" description="Proton donor/acceptor" evidence="3">
    <location>
        <position position="137"/>
    </location>
</feature>
<keyword evidence="6" id="KW-1185">Reference proteome</keyword>
<dbReference type="InterPro" id="IPR002220">
    <property type="entry name" value="DapA-like"/>
</dbReference>
<feature type="binding site" evidence="4">
    <location>
        <position position="207"/>
    </location>
    <ligand>
        <name>pyruvate</name>
        <dbReference type="ChEBI" id="CHEBI:15361"/>
    </ligand>
</feature>
<dbReference type="SUPFAM" id="SSF51569">
    <property type="entry name" value="Aldolase"/>
    <property type="match status" value="1"/>
</dbReference>
<protein>
    <submittedName>
        <fullName evidence="5">4-hydroxy-tetrahydrodipicolinate synthase</fullName>
    </submittedName>
</protein>
<evidence type="ECO:0000313" key="6">
    <source>
        <dbReference type="Proteomes" id="UP000295807"/>
    </source>
</evidence>
<feature type="active site" description="Schiff-base intermediate with substrate" evidence="3">
    <location>
        <position position="165"/>
    </location>
</feature>
<evidence type="ECO:0000256" key="2">
    <source>
        <dbReference type="PIRNR" id="PIRNR001365"/>
    </source>
</evidence>
<dbReference type="SMART" id="SM01130">
    <property type="entry name" value="DHDPS"/>
    <property type="match status" value="1"/>
</dbReference>